<evidence type="ECO:0000259" key="5">
    <source>
        <dbReference type="PROSITE" id="PS00036"/>
    </source>
</evidence>
<sequence>MTTSPEEMGSLVDTNERRKAQNRAAQKKYRTRQKIRLELARAILLDRQHLRLQDSGERILPIGAAPTRPTSPVGSPRLVLGDAFIGATSDELGNDDTLRLRRMETEGIEVALDPSLDFGLNFEHELSLTDFGPSPAGSPIHTDYIDPELAQLDLIRAKETPGAGVIFPSPASTPLPHETRNVSTTGEGQDITESSSSSSPLPATPKSVVQGSSSSSSSSSSIPSTAPRTPSSIDTTVSTRELIRQTQKPPSSGLLSLTVAGESCSPLFTAISLGNFEMAKMLVAAGAKIDIPDSHGNTPLHQCIQQGDAGATCALLGLGANILKTNSAGDGPLHMAVEVGSEAIIRAILERCARGDPPARGKAGATNLLRRCVDARDSRNMTALHLAVSLQRMDALKILLEYGADVNIGRD</sequence>
<dbReference type="InterPro" id="IPR002110">
    <property type="entry name" value="Ankyrin_rpt"/>
</dbReference>
<feature type="compositionally biased region" description="Polar residues" evidence="4">
    <location>
        <begin position="234"/>
        <end position="254"/>
    </location>
</feature>
<dbReference type="SMART" id="SM00248">
    <property type="entry name" value="ANK"/>
    <property type="match status" value="4"/>
</dbReference>
<protein>
    <submittedName>
        <fullName evidence="6">Putative ankyrin repeat protein</fullName>
    </submittedName>
</protein>
<evidence type="ECO:0000313" key="7">
    <source>
        <dbReference type="Proteomes" id="UP000054516"/>
    </source>
</evidence>
<dbReference type="Gene3D" id="1.25.40.20">
    <property type="entry name" value="Ankyrin repeat-containing domain"/>
    <property type="match status" value="1"/>
</dbReference>
<gene>
    <name evidence="6" type="ORF">SAMD00023353_2500690</name>
</gene>
<feature type="region of interest" description="Disordered" evidence="4">
    <location>
        <begin position="163"/>
        <end position="254"/>
    </location>
</feature>
<proteinExistence type="predicted"/>
<reference evidence="6" key="1">
    <citation type="submission" date="2016-03" db="EMBL/GenBank/DDBJ databases">
        <title>Draft genome sequence of Rosellinia necatrix.</title>
        <authorList>
            <person name="Kanematsu S."/>
        </authorList>
    </citation>
    <scope>NUCLEOTIDE SEQUENCE [LARGE SCALE GENOMIC DNA]</scope>
    <source>
        <strain evidence="6">W97</strain>
    </source>
</reference>
<feature type="compositionally biased region" description="Low complexity" evidence="4">
    <location>
        <begin position="212"/>
        <end position="233"/>
    </location>
</feature>
<evidence type="ECO:0000256" key="1">
    <source>
        <dbReference type="ARBA" id="ARBA00022737"/>
    </source>
</evidence>
<evidence type="ECO:0000256" key="4">
    <source>
        <dbReference type="SAM" id="MobiDB-lite"/>
    </source>
</evidence>
<evidence type="ECO:0000256" key="2">
    <source>
        <dbReference type="ARBA" id="ARBA00023043"/>
    </source>
</evidence>
<organism evidence="6">
    <name type="scientific">Rosellinia necatrix</name>
    <name type="common">White root-rot fungus</name>
    <dbReference type="NCBI Taxonomy" id="77044"/>
    <lineage>
        <taxon>Eukaryota</taxon>
        <taxon>Fungi</taxon>
        <taxon>Dikarya</taxon>
        <taxon>Ascomycota</taxon>
        <taxon>Pezizomycotina</taxon>
        <taxon>Sordariomycetes</taxon>
        <taxon>Xylariomycetidae</taxon>
        <taxon>Xylariales</taxon>
        <taxon>Xylariaceae</taxon>
        <taxon>Rosellinia</taxon>
    </lineage>
</organism>
<accession>A0A1W2TG57</accession>
<dbReference type="PROSITE" id="PS50297">
    <property type="entry name" value="ANK_REP_REGION"/>
    <property type="match status" value="3"/>
</dbReference>
<dbReference type="STRING" id="77044.A0A1W2TG57"/>
<feature type="region of interest" description="Disordered" evidence="4">
    <location>
        <begin position="1"/>
        <end position="28"/>
    </location>
</feature>
<dbReference type="OMA" id="DWCANDK"/>
<dbReference type="SUPFAM" id="SSF48403">
    <property type="entry name" value="Ankyrin repeat"/>
    <property type="match status" value="1"/>
</dbReference>
<dbReference type="CDD" id="cd14688">
    <property type="entry name" value="bZIP_YAP"/>
    <property type="match status" value="1"/>
</dbReference>
<feature type="compositionally biased region" description="Polar residues" evidence="4">
    <location>
        <begin position="181"/>
        <end position="193"/>
    </location>
</feature>
<feature type="domain" description="BZIP" evidence="5">
    <location>
        <begin position="17"/>
        <end position="32"/>
    </location>
</feature>
<dbReference type="Proteomes" id="UP000054516">
    <property type="component" value="Unassembled WGS sequence"/>
</dbReference>
<dbReference type="PROSITE" id="PS00036">
    <property type="entry name" value="BZIP_BASIC"/>
    <property type="match status" value="1"/>
</dbReference>
<feature type="repeat" description="ANK" evidence="3">
    <location>
        <begin position="379"/>
        <end position="411"/>
    </location>
</feature>
<dbReference type="GO" id="GO:0003700">
    <property type="term" value="F:DNA-binding transcription factor activity"/>
    <property type="evidence" value="ECO:0007669"/>
    <property type="project" value="InterPro"/>
</dbReference>
<keyword evidence="2 3" id="KW-0040">ANK repeat</keyword>
<dbReference type="EMBL" id="DF977470">
    <property type="protein sequence ID" value="GAP87068.1"/>
    <property type="molecule type" value="Genomic_DNA"/>
</dbReference>
<dbReference type="OrthoDB" id="195446at2759"/>
<keyword evidence="1" id="KW-0677">Repeat</keyword>
<feature type="repeat" description="ANK" evidence="3">
    <location>
        <begin position="295"/>
        <end position="327"/>
    </location>
</feature>
<dbReference type="AlphaFoldDB" id="A0A1W2TG57"/>
<evidence type="ECO:0000313" key="6">
    <source>
        <dbReference type="EMBL" id="GAP87068.1"/>
    </source>
</evidence>
<dbReference type="PROSITE" id="PS50088">
    <property type="entry name" value="ANK_REPEAT"/>
    <property type="match status" value="3"/>
</dbReference>
<dbReference type="Pfam" id="PF00023">
    <property type="entry name" value="Ank"/>
    <property type="match status" value="1"/>
</dbReference>
<feature type="repeat" description="ANK" evidence="3">
    <location>
        <begin position="262"/>
        <end position="294"/>
    </location>
</feature>
<dbReference type="InterPro" id="IPR004827">
    <property type="entry name" value="bZIP"/>
</dbReference>
<keyword evidence="7" id="KW-1185">Reference proteome</keyword>
<dbReference type="InterPro" id="IPR036770">
    <property type="entry name" value="Ankyrin_rpt-contain_sf"/>
</dbReference>
<evidence type="ECO:0000256" key="3">
    <source>
        <dbReference type="PROSITE-ProRule" id="PRU00023"/>
    </source>
</evidence>
<name>A0A1W2TG57_ROSNE</name>
<dbReference type="PANTHER" id="PTHR24171">
    <property type="entry name" value="ANKYRIN REPEAT DOMAIN-CONTAINING PROTEIN 39-RELATED"/>
    <property type="match status" value="1"/>
</dbReference>
<dbReference type="Pfam" id="PF12796">
    <property type="entry name" value="Ank_2"/>
    <property type="match status" value="1"/>
</dbReference>